<dbReference type="PANTHER" id="PTHR37422">
    <property type="entry name" value="TEICHURONIC ACID BIOSYNTHESIS PROTEIN TUAE"/>
    <property type="match status" value="1"/>
</dbReference>
<feature type="transmembrane region" description="Helical" evidence="5">
    <location>
        <begin position="72"/>
        <end position="92"/>
    </location>
</feature>
<feature type="transmembrane region" description="Helical" evidence="5">
    <location>
        <begin position="43"/>
        <end position="60"/>
    </location>
</feature>
<sequence>MEMNLSRIKNCFPSQGVFPEKALFVLLFLFPILSLSVRHWLSGAFTLIALLSLVYAWSSLKLKPFQREEKVLFAIFGFYFFSILLSSTVTGWSESSFHRLGTEMKYLAFFPFYLYIRQYPAAWRGLIIAIPLGGIVLGLQAIYDTYFLQYGRANGIYGPIIYGDLAVLLAMFSLIFALTNRSKLWVGINFLAAILAMLAVIYSGSRNAWLAVIVSLIVLPLLISVRTTFWRVSSGYVAILAVFVIMIVSTPHTITSRFGIVADEFKSYFHHDLNAENDSVYSTSVGIRLEMWRSALIIIKQHPLLGVGPGNMGLEMNALVEKGEAPQTVYRDPAGVRGIHVHNAYFEVMGTQGIIGLLALLLMLFYPLYVFVHNRHYDRRIASLGIVLMSGFMIFSLTEIPFIHDNFSSIFLTFLSVFFAWIMHAKYHPRTA</sequence>
<comment type="subcellular location">
    <subcellularLocation>
        <location evidence="1">Membrane</location>
        <topology evidence="1">Multi-pass membrane protein</topology>
    </subcellularLocation>
</comment>
<feature type="transmembrane region" description="Helical" evidence="5">
    <location>
        <begin position="98"/>
        <end position="116"/>
    </location>
</feature>
<feature type="transmembrane region" description="Helical" evidence="5">
    <location>
        <begin position="384"/>
        <end position="403"/>
    </location>
</feature>
<feature type="transmembrane region" description="Helical" evidence="5">
    <location>
        <begin position="155"/>
        <end position="177"/>
    </location>
</feature>
<evidence type="ECO:0000313" key="7">
    <source>
        <dbReference type="EMBL" id="VAX10255.1"/>
    </source>
</evidence>
<feature type="transmembrane region" description="Helical" evidence="5">
    <location>
        <begin position="236"/>
        <end position="254"/>
    </location>
</feature>
<evidence type="ECO:0000256" key="5">
    <source>
        <dbReference type="SAM" id="Phobius"/>
    </source>
</evidence>
<keyword evidence="2 5" id="KW-0812">Transmembrane</keyword>
<dbReference type="Pfam" id="PF04932">
    <property type="entry name" value="Wzy_C"/>
    <property type="match status" value="1"/>
</dbReference>
<feature type="transmembrane region" description="Helical" evidence="5">
    <location>
        <begin position="353"/>
        <end position="372"/>
    </location>
</feature>
<name>A0A3B1BV74_9ZZZZ</name>
<evidence type="ECO:0000259" key="6">
    <source>
        <dbReference type="Pfam" id="PF04932"/>
    </source>
</evidence>
<keyword evidence="3 5" id="KW-1133">Transmembrane helix</keyword>
<dbReference type="AlphaFoldDB" id="A0A3B1BV74"/>
<dbReference type="PANTHER" id="PTHR37422:SF17">
    <property type="entry name" value="O-ANTIGEN LIGASE"/>
    <property type="match status" value="1"/>
</dbReference>
<organism evidence="7">
    <name type="scientific">hydrothermal vent metagenome</name>
    <dbReference type="NCBI Taxonomy" id="652676"/>
    <lineage>
        <taxon>unclassified sequences</taxon>
        <taxon>metagenomes</taxon>
        <taxon>ecological metagenomes</taxon>
    </lineage>
</organism>
<dbReference type="InterPro" id="IPR051533">
    <property type="entry name" value="WaaL-like"/>
</dbReference>
<dbReference type="EMBL" id="UOFY01000047">
    <property type="protein sequence ID" value="VAX10255.1"/>
    <property type="molecule type" value="Genomic_DNA"/>
</dbReference>
<feature type="transmembrane region" description="Helical" evidence="5">
    <location>
        <begin position="208"/>
        <end position="229"/>
    </location>
</feature>
<feature type="transmembrane region" description="Helical" evidence="5">
    <location>
        <begin position="409"/>
        <end position="427"/>
    </location>
</feature>
<keyword evidence="4 5" id="KW-0472">Membrane</keyword>
<dbReference type="InterPro" id="IPR007016">
    <property type="entry name" value="O-antigen_ligase-rel_domated"/>
</dbReference>
<feature type="domain" description="O-antigen ligase-related" evidence="6">
    <location>
        <begin position="191"/>
        <end position="361"/>
    </location>
</feature>
<evidence type="ECO:0000256" key="3">
    <source>
        <dbReference type="ARBA" id="ARBA00022989"/>
    </source>
</evidence>
<feature type="transmembrane region" description="Helical" evidence="5">
    <location>
        <begin position="184"/>
        <end position="202"/>
    </location>
</feature>
<gene>
    <name evidence="7" type="ORF">MNBD_GAMMA25-35</name>
</gene>
<reference evidence="7" key="1">
    <citation type="submission" date="2018-06" db="EMBL/GenBank/DDBJ databases">
        <authorList>
            <person name="Zhirakovskaya E."/>
        </authorList>
    </citation>
    <scope>NUCLEOTIDE SEQUENCE</scope>
</reference>
<protein>
    <recommendedName>
        <fullName evidence="6">O-antigen ligase-related domain-containing protein</fullName>
    </recommendedName>
</protein>
<evidence type="ECO:0000256" key="2">
    <source>
        <dbReference type="ARBA" id="ARBA00022692"/>
    </source>
</evidence>
<evidence type="ECO:0000256" key="4">
    <source>
        <dbReference type="ARBA" id="ARBA00023136"/>
    </source>
</evidence>
<proteinExistence type="predicted"/>
<evidence type="ECO:0000256" key="1">
    <source>
        <dbReference type="ARBA" id="ARBA00004141"/>
    </source>
</evidence>
<accession>A0A3B1BV74</accession>
<feature type="transmembrane region" description="Helical" evidence="5">
    <location>
        <begin position="123"/>
        <end position="143"/>
    </location>
</feature>
<dbReference type="GO" id="GO:0016020">
    <property type="term" value="C:membrane"/>
    <property type="evidence" value="ECO:0007669"/>
    <property type="project" value="UniProtKB-SubCell"/>
</dbReference>